<reference evidence="1 2" key="1">
    <citation type="journal article" date="2011" name="J. Bacteriol.">
        <title>Complete genome sequence of a beneficial plant root-associated bacterium, Pseudomonas brassicacearum.</title>
        <authorList>
            <person name="Ortet P."/>
            <person name="Barakat M."/>
            <person name="Lalaouna D."/>
            <person name="Fochesato S."/>
            <person name="Barbe V."/>
            <person name="Vacherie B."/>
            <person name="Santaella C."/>
            <person name="Heulin T."/>
            <person name="Achouak W."/>
        </authorList>
    </citation>
    <scope>NUCLEOTIDE SEQUENCE [LARGE SCALE GENOMIC DNA]</scope>
    <source>
        <strain evidence="1 2">NFM421</strain>
    </source>
</reference>
<proteinExistence type="predicted"/>
<sequence length="87" mass="8843">MGVHESCVHPRSIVGASLLAIAVGQLHECWGPQVFPAVSQKTAAPGSSYIGSNVGAVEGCGLCVSSMLHLLLVISPAESWSKNSGIG</sequence>
<name>F2KKA9_PSEBN</name>
<dbReference type="AlphaFoldDB" id="F2KKA9"/>
<organism evidence="1 2">
    <name type="scientific">Pseudomonas brassicacearum (strain NFM421)</name>
    <dbReference type="NCBI Taxonomy" id="994484"/>
    <lineage>
        <taxon>Bacteria</taxon>
        <taxon>Pseudomonadati</taxon>
        <taxon>Pseudomonadota</taxon>
        <taxon>Gammaproteobacteria</taxon>
        <taxon>Pseudomonadales</taxon>
        <taxon>Pseudomonadaceae</taxon>
        <taxon>Pseudomonas</taxon>
    </lineage>
</organism>
<dbReference type="KEGG" id="pba:PSEBR_m1286"/>
<accession>F2KKA9</accession>
<dbReference type="EMBL" id="CP002585">
    <property type="protein sequence ID" value="AEA70485.1"/>
    <property type="molecule type" value="Genomic_DNA"/>
</dbReference>
<protein>
    <submittedName>
        <fullName evidence="1">Uncharacterized protein</fullName>
    </submittedName>
</protein>
<evidence type="ECO:0000313" key="2">
    <source>
        <dbReference type="Proteomes" id="UP000006692"/>
    </source>
</evidence>
<dbReference type="HOGENOM" id="CLU_2480922_0_0_6"/>
<dbReference type="Proteomes" id="UP000006692">
    <property type="component" value="Chromosome"/>
</dbReference>
<evidence type="ECO:0000313" key="1">
    <source>
        <dbReference type="EMBL" id="AEA70485.1"/>
    </source>
</evidence>
<gene>
    <name evidence="1" type="ORF">PSEBR_m1286</name>
</gene>
<reference key="2">
    <citation type="submission" date="2011-03" db="EMBL/GenBank/DDBJ databases">
        <title>Complete Genome Sequence of a beneficial plant roots-associated bacterium Pseudomonas brassicacearum.</title>
        <authorList>
            <person name="Ortet P."/>
            <person name="Barakat M."/>
            <person name="Lalaouna D."/>
            <person name="Fochesato S."/>
            <person name="Barbe V."/>
            <person name="Santaella C."/>
            <person name="Heulin T."/>
            <person name="Achouak W."/>
        </authorList>
    </citation>
    <scope>NUCLEOTIDE SEQUENCE</scope>
    <source>
        <strain>NFM421</strain>
    </source>
</reference>
<dbReference type="STRING" id="994484.PSEBR_m1286"/>